<dbReference type="GO" id="GO:0005096">
    <property type="term" value="F:GTPase activator activity"/>
    <property type="evidence" value="ECO:0007669"/>
    <property type="project" value="InterPro"/>
</dbReference>
<dbReference type="InterPro" id="IPR011989">
    <property type="entry name" value="ARM-like"/>
</dbReference>
<dbReference type="InterPro" id="IPR016024">
    <property type="entry name" value="ARM-type_fold"/>
</dbReference>
<dbReference type="GO" id="GO:0000226">
    <property type="term" value="P:microtubule cytoskeleton organization"/>
    <property type="evidence" value="ECO:0007669"/>
    <property type="project" value="TreeGrafter"/>
</dbReference>
<protein>
    <recommendedName>
        <fullName evidence="2">Tubulin-folding cofactor D ARM repeats domain-containing protein</fullName>
    </recommendedName>
</protein>
<organism evidence="3">
    <name type="scientific">Rhizophagus irregularis (strain DAOM 181602 / DAOM 197198 / MUCL 43194)</name>
    <name type="common">Arbuscular mycorrhizal fungus</name>
    <name type="synonym">Glomus intraradices</name>
    <dbReference type="NCBI Taxonomy" id="747089"/>
    <lineage>
        <taxon>Eukaryota</taxon>
        <taxon>Fungi</taxon>
        <taxon>Fungi incertae sedis</taxon>
        <taxon>Mucoromycota</taxon>
        <taxon>Glomeromycotina</taxon>
        <taxon>Glomeromycetes</taxon>
        <taxon>Glomerales</taxon>
        <taxon>Glomeraceae</taxon>
        <taxon>Rhizophagus</taxon>
    </lineage>
</organism>
<dbReference type="SUPFAM" id="SSF48371">
    <property type="entry name" value="ARM repeat"/>
    <property type="match status" value="1"/>
</dbReference>
<dbReference type="VEuPathDB" id="FungiDB:RhiirFUN_014535"/>
<accession>U9UE55</accession>
<dbReference type="GO" id="GO:0048487">
    <property type="term" value="F:beta-tubulin binding"/>
    <property type="evidence" value="ECO:0007669"/>
    <property type="project" value="InterPro"/>
</dbReference>
<dbReference type="InterPro" id="IPR033162">
    <property type="entry name" value="TBCD"/>
</dbReference>
<proteinExistence type="predicted"/>
<evidence type="ECO:0000256" key="1">
    <source>
        <dbReference type="PROSITE-ProRule" id="PRU00103"/>
    </source>
</evidence>
<dbReference type="GO" id="GO:0007021">
    <property type="term" value="P:tubulin complex assembly"/>
    <property type="evidence" value="ECO:0007669"/>
    <property type="project" value="InterPro"/>
</dbReference>
<feature type="repeat" description="HEAT" evidence="1">
    <location>
        <begin position="382"/>
        <end position="419"/>
    </location>
</feature>
<dbReference type="PANTHER" id="PTHR12658">
    <property type="entry name" value="BETA-TUBULIN COFACTOR D"/>
    <property type="match status" value="1"/>
</dbReference>
<dbReference type="InterPro" id="IPR021133">
    <property type="entry name" value="HEAT_type_2"/>
</dbReference>
<evidence type="ECO:0000313" key="3">
    <source>
        <dbReference type="EMBL" id="ESA17957.1"/>
    </source>
</evidence>
<dbReference type="EMBL" id="KI279658">
    <property type="protein sequence ID" value="ESA17957.1"/>
    <property type="molecule type" value="Genomic_DNA"/>
</dbReference>
<feature type="domain" description="Tubulin-folding cofactor D ARM repeats" evidence="2">
    <location>
        <begin position="311"/>
        <end position="561"/>
    </location>
</feature>
<dbReference type="InterPro" id="IPR058033">
    <property type="entry name" value="ARM_TBCD_2nd"/>
</dbReference>
<gene>
    <name evidence="3" type="ORF">GLOINDRAFT_21217</name>
</gene>
<name>U9UE55_RHIID</name>
<dbReference type="GO" id="GO:0007023">
    <property type="term" value="P:post-chaperonin tubulin folding pathway"/>
    <property type="evidence" value="ECO:0007669"/>
    <property type="project" value="InterPro"/>
</dbReference>
<reference evidence="3" key="1">
    <citation type="submission" date="2013-07" db="EMBL/GenBank/DDBJ databases">
        <title>The genome of an arbuscular mycorrhizal fungus provides insights into the evolution of the oldest plant symbiosis.</title>
        <authorList>
            <consortium name="DOE Joint Genome Institute"/>
            <person name="Tisserant E."/>
            <person name="Malbreil M."/>
            <person name="Kuo A."/>
            <person name="Kohler A."/>
            <person name="Symeonidi A."/>
            <person name="Balestrini R."/>
            <person name="Charron P."/>
            <person name="Duensing N."/>
            <person name="Frei-dit-Frey N."/>
            <person name="Gianinazzi-Pearson V."/>
            <person name="Gilbert B."/>
            <person name="Handa Y."/>
            <person name="Hijri M."/>
            <person name="Kaul R."/>
            <person name="Kawaguchi M."/>
            <person name="Krajinski F."/>
            <person name="Lammers P."/>
            <person name="Lapierre D."/>
            <person name="Masclaux F.G."/>
            <person name="Murat C."/>
            <person name="Morin E."/>
            <person name="Ndikumana S."/>
            <person name="Pagni M."/>
            <person name="Petitpierre D."/>
            <person name="Requena N."/>
            <person name="Rosikiewicz P."/>
            <person name="Riley R."/>
            <person name="Saito K."/>
            <person name="San Clemente H."/>
            <person name="Shapiro H."/>
            <person name="van Tuinen D."/>
            <person name="Becard G."/>
            <person name="Bonfante P."/>
            <person name="Paszkowski U."/>
            <person name="Shachar-Hill Y."/>
            <person name="Young J.P."/>
            <person name="Sanders I.R."/>
            <person name="Henrissat B."/>
            <person name="Rensing S.A."/>
            <person name="Grigoriev I.V."/>
            <person name="Corradi N."/>
            <person name="Roux C."/>
            <person name="Martin F."/>
        </authorList>
    </citation>
    <scope>NUCLEOTIDE SEQUENCE</scope>
    <source>
        <strain evidence="3">DAOM 197198</strain>
    </source>
</reference>
<dbReference type="HOGENOM" id="CLU_467792_0_0_1"/>
<dbReference type="PROSITE" id="PS50077">
    <property type="entry name" value="HEAT_REPEAT"/>
    <property type="match status" value="1"/>
</dbReference>
<dbReference type="Pfam" id="PF25767">
    <property type="entry name" value="ARM_TBCD_2nd"/>
    <property type="match status" value="1"/>
</dbReference>
<sequence>MEFDETNVDIDVDNANNSLSHFMQSKEFFESLDILLKSDEEELSKENDVEQEKNLKKAINLINPYQEQPYLLDPHLEAIVKPIIELLRSYIKSVNAASLVLSNNISIVSSKDIIKVPVKIQRLFMLMYYIMKIRGFKTILKFFSHEVADLEPTFYFLVVLNTKDFNAWETRYVLLIWLSLICIIPFDLKTVDSKASGSEGKKEKFPLVDHIIDLSKFYLKVTGKERDAAAVLLSRLLTRRDIAEAYLLDYIQWARDEVKKVTDVFTITGIFTSLCAIYKLGQRQTLLPTLETAWPCLFILEENKTFANNTLVRKMSVKLAQRFGLCYLKPKVASWRYQRGNRSLRDNLEVSDKTGIDPSNVHQSLKDSEEEEEEIPDQIEEIIEILLNGLRNKDTVVRWSAAKGIGRLSQRLPQELADDVIGSLFELFSENTYTRNDVLEISAVSDYTWHGACLAIAELARRGLLLPERLSEVIPWVGKALKFDLKRGAHSIGSHVRDAACYVCWSFARAYAPDVLAPHVPELANYLVVVSVFDREVNVRRASSAAFQENVGRLGNFPHGIEIITEADYFAVGNRREDRGVSI</sequence>
<dbReference type="eggNOG" id="KOG1943">
    <property type="taxonomic scope" value="Eukaryota"/>
</dbReference>
<dbReference type="Pfam" id="PF23579">
    <property type="entry name" value="ARM_TBCD"/>
    <property type="match status" value="1"/>
</dbReference>
<dbReference type="PANTHER" id="PTHR12658:SF0">
    <property type="entry name" value="TUBULIN-SPECIFIC CHAPERONE D"/>
    <property type="match status" value="1"/>
</dbReference>
<dbReference type="AlphaFoldDB" id="U9UE55"/>
<dbReference type="Gene3D" id="1.25.10.10">
    <property type="entry name" value="Leucine-rich Repeat Variant"/>
    <property type="match status" value="1"/>
</dbReference>
<evidence type="ECO:0000259" key="2">
    <source>
        <dbReference type="Pfam" id="PF25767"/>
    </source>
</evidence>